<keyword evidence="5" id="KW-0539">Nucleus</keyword>
<dbReference type="GO" id="GO:0000122">
    <property type="term" value="P:negative regulation of transcription by RNA polymerase II"/>
    <property type="evidence" value="ECO:0007669"/>
    <property type="project" value="TreeGrafter"/>
</dbReference>
<feature type="non-terminal residue" evidence="9">
    <location>
        <position position="224"/>
    </location>
</feature>
<keyword evidence="3 6" id="KW-0863">Zinc-finger</keyword>
<evidence type="ECO:0000256" key="6">
    <source>
        <dbReference type="PROSITE-ProRule" id="PRU00175"/>
    </source>
</evidence>
<evidence type="ECO:0000256" key="3">
    <source>
        <dbReference type="ARBA" id="ARBA00022771"/>
    </source>
</evidence>
<evidence type="ECO:0000256" key="5">
    <source>
        <dbReference type="ARBA" id="ARBA00023242"/>
    </source>
</evidence>
<feature type="domain" description="RING-type" evidence="8">
    <location>
        <begin position="45"/>
        <end position="84"/>
    </location>
</feature>
<dbReference type="EMBL" id="OC943014">
    <property type="protein sequence ID" value="CAD7662527.1"/>
    <property type="molecule type" value="Genomic_DNA"/>
</dbReference>
<dbReference type="InterPro" id="IPR017907">
    <property type="entry name" value="Znf_RING_CS"/>
</dbReference>
<proteinExistence type="predicted"/>
<dbReference type="FunFam" id="3.30.40.10:FF:000122">
    <property type="entry name" value="polycomb group RING finger protein 1"/>
    <property type="match status" value="1"/>
</dbReference>
<evidence type="ECO:0000259" key="8">
    <source>
        <dbReference type="PROSITE" id="PS50089"/>
    </source>
</evidence>
<dbReference type="SMART" id="SM00184">
    <property type="entry name" value="RING"/>
    <property type="match status" value="1"/>
</dbReference>
<dbReference type="GO" id="GO:1990841">
    <property type="term" value="F:promoter-specific chromatin binding"/>
    <property type="evidence" value="ECO:0007669"/>
    <property type="project" value="TreeGrafter"/>
</dbReference>
<dbReference type="GO" id="GO:0008270">
    <property type="term" value="F:zinc ion binding"/>
    <property type="evidence" value="ECO:0007669"/>
    <property type="project" value="UniProtKB-KW"/>
</dbReference>
<organism evidence="9">
    <name type="scientific">Oppiella nova</name>
    <dbReference type="NCBI Taxonomy" id="334625"/>
    <lineage>
        <taxon>Eukaryota</taxon>
        <taxon>Metazoa</taxon>
        <taxon>Ecdysozoa</taxon>
        <taxon>Arthropoda</taxon>
        <taxon>Chelicerata</taxon>
        <taxon>Arachnida</taxon>
        <taxon>Acari</taxon>
        <taxon>Acariformes</taxon>
        <taxon>Sarcoptiformes</taxon>
        <taxon>Oribatida</taxon>
        <taxon>Brachypylina</taxon>
        <taxon>Oppioidea</taxon>
        <taxon>Oppiidae</taxon>
        <taxon>Oppiella</taxon>
    </lineage>
</organism>
<reference evidence="9" key="1">
    <citation type="submission" date="2020-11" db="EMBL/GenBank/DDBJ databases">
        <authorList>
            <person name="Tran Van P."/>
        </authorList>
    </citation>
    <scope>NUCLEOTIDE SEQUENCE</scope>
</reference>
<evidence type="ECO:0000256" key="7">
    <source>
        <dbReference type="SAM" id="MobiDB-lite"/>
    </source>
</evidence>
<dbReference type="EMBL" id="CAJPVJ010028189">
    <property type="protein sequence ID" value="CAG2179663.1"/>
    <property type="molecule type" value="Genomic_DNA"/>
</dbReference>
<protein>
    <recommendedName>
        <fullName evidence="8">RING-type domain-containing protein</fullName>
    </recommendedName>
</protein>
<dbReference type="AlphaFoldDB" id="A0A7R9MNA5"/>
<dbReference type="PROSITE" id="PS00518">
    <property type="entry name" value="ZF_RING_1"/>
    <property type="match status" value="1"/>
</dbReference>
<dbReference type="SUPFAM" id="SSF57850">
    <property type="entry name" value="RING/U-box"/>
    <property type="match status" value="1"/>
</dbReference>
<dbReference type="Gene3D" id="3.10.20.90">
    <property type="entry name" value="Phosphatidylinositol 3-kinase Catalytic Subunit, Chain A, domain 1"/>
    <property type="match status" value="1"/>
</dbReference>
<sequence>MYKTDGKATSERQTTSTAQQGGGPGGKAPPYKRARLSDVNAELTCILCSGYFIDATTISECLHSFCKSCIVKYLQTNKCCPICETQVHTTKPLLSIRSDKILQDIVYKLIPDVFKSEMHRRRDFYAKHTEEAPVSAEDRGEVVDHRMFYMANDKISLSLEYGYGDNQMPDNGLLPTSVDTTDSSVESAESMKRYLLCPAGLSILHLKKFIVRKYGLPTTYRVDV</sequence>
<evidence type="ECO:0000256" key="2">
    <source>
        <dbReference type="ARBA" id="ARBA00022723"/>
    </source>
</evidence>
<evidence type="ECO:0000313" key="10">
    <source>
        <dbReference type="Proteomes" id="UP000728032"/>
    </source>
</evidence>
<dbReference type="PANTHER" id="PTHR10825:SF29">
    <property type="entry name" value="POLYCOMB GROUP RING FINGER PROTEIN 1"/>
    <property type="match status" value="1"/>
</dbReference>
<keyword evidence="4" id="KW-0862">Zinc</keyword>
<evidence type="ECO:0000256" key="4">
    <source>
        <dbReference type="ARBA" id="ARBA00022833"/>
    </source>
</evidence>
<dbReference type="GO" id="GO:0035102">
    <property type="term" value="C:PRC1 complex"/>
    <property type="evidence" value="ECO:0007669"/>
    <property type="project" value="TreeGrafter"/>
</dbReference>
<dbReference type="Gene3D" id="3.30.40.10">
    <property type="entry name" value="Zinc/RING finger domain, C3HC4 (zinc finger)"/>
    <property type="match status" value="1"/>
</dbReference>
<dbReference type="OrthoDB" id="1305878at2759"/>
<evidence type="ECO:0000256" key="1">
    <source>
        <dbReference type="ARBA" id="ARBA00004123"/>
    </source>
</evidence>
<dbReference type="PANTHER" id="PTHR10825">
    <property type="entry name" value="RING FINGER DOMAIN-CONTAINING, POLYCOMB GROUP COMPONENT"/>
    <property type="match status" value="1"/>
</dbReference>
<dbReference type="InterPro" id="IPR001841">
    <property type="entry name" value="Znf_RING"/>
</dbReference>
<evidence type="ECO:0000313" key="9">
    <source>
        <dbReference type="EMBL" id="CAD7662527.1"/>
    </source>
</evidence>
<dbReference type="PROSITE" id="PS50089">
    <property type="entry name" value="ZF_RING_2"/>
    <property type="match status" value="1"/>
</dbReference>
<feature type="compositionally biased region" description="Basic and acidic residues" evidence="7">
    <location>
        <begin position="1"/>
        <end position="10"/>
    </location>
</feature>
<keyword evidence="10" id="KW-1185">Reference proteome</keyword>
<dbReference type="Pfam" id="PF13923">
    <property type="entry name" value="zf-C3HC4_2"/>
    <property type="match status" value="1"/>
</dbReference>
<name>A0A7R9MNA5_9ACAR</name>
<dbReference type="InterPro" id="IPR013083">
    <property type="entry name" value="Znf_RING/FYVE/PHD"/>
</dbReference>
<gene>
    <name evidence="9" type="ORF">ONB1V03_LOCUS19087</name>
</gene>
<feature type="region of interest" description="Disordered" evidence="7">
    <location>
        <begin position="1"/>
        <end position="31"/>
    </location>
</feature>
<accession>A0A7R9MNA5</accession>
<dbReference type="Proteomes" id="UP000728032">
    <property type="component" value="Unassembled WGS sequence"/>
</dbReference>
<keyword evidence="2" id="KW-0479">Metal-binding</keyword>
<comment type="subcellular location">
    <subcellularLocation>
        <location evidence="1">Nucleus</location>
    </subcellularLocation>
</comment>